<dbReference type="InterPro" id="IPR029045">
    <property type="entry name" value="ClpP/crotonase-like_dom_sf"/>
</dbReference>
<comment type="caution">
    <text evidence="9">The sequence shown here is derived from an EMBL/GenBank/DDBJ whole genome shotgun (WGS) entry which is preliminary data.</text>
</comment>
<dbReference type="EMBL" id="CAXITT010000050">
    <property type="protein sequence ID" value="CAL1529546.1"/>
    <property type="molecule type" value="Genomic_DNA"/>
</dbReference>
<dbReference type="InterPro" id="IPR011762">
    <property type="entry name" value="COA_CT_N"/>
</dbReference>
<dbReference type="Gene3D" id="3.90.226.10">
    <property type="entry name" value="2-enoyl-CoA Hydratase, Chain A, domain 1"/>
    <property type="match status" value="2"/>
</dbReference>
<gene>
    <name evidence="9" type="ORF">GSLYS_00003701001</name>
</gene>
<dbReference type="GO" id="GO:0006552">
    <property type="term" value="P:L-leucine catabolic process"/>
    <property type="evidence" value="ECO:0007669"/>
    <property type="project" value="TreeGrafter"/>
</dbReference>
<evidence type="ECO:0000256" key="4">
    <source>
        <dbReference type="ARBA" id="ARBA00031237"/>
    </source>
</evidence>
<dbReference type="InterPro" id="IPR045190">
    <property type="entry name" value="MCCB/AccD1-like"/>
</dbReference>
<dbReference type="AlphaFoldDB" id="A0AAV2H764"/>
<dbReference type="GO" id="GO:1905202">
    <property type="term" value="C:methylcrotonoyl-CoA carboxylase complex"/>
    <property type="evidence" value="ECO:0007669"/>
    <property type="project" value="TreeGrafter"/>
</dbReference>
<reference evidence="9 10" key="1">
    <citation type="submission" date="2024-04" db="EMBL/GenBank/DDBJ databases">
        <authorList>
            <consortium name="Genoscope - CEA"/>
            <person name="William W."/>
        </authorList>
    </citation>
    <scope>NUCLEOTIDE SEQUENCE [LARGE SCALE GENOMIC DNA]</scope>
</reference>
<evidence type="ECO:0000256" key="6">
    <source>
        <dbReference type="ARBA" id="ARBA00052347"/>
    </source>
</evidence>
<keyword evidence="10" id="KW-1185">Reference proteome</keyword>
<name>A0AAV2H764_LYMST</name>
<evidence type="ECO:0000256" key="3">
    <source>
        <dbReference type="ARBA" id="ARBA00031109"/>
    </source>
</evidence>
<comment type="catalytic activity">
    <reaction evidence="6">
        <text>3-methylbut-2-enoyl-CoA + hydrogencarbonate + ATP = 3-methyl-(2E)-glutaconyl-CoA + ADP + phosphate + H(+)</text>
        <dbReference type="Rhea" id="RHEA:13589"/>
        <dbReference type="ChEBI" id="CHEBI:15378"/>
        <dbReference type="ChEBI" id="CHEBI:17544"/>
        <dbReference type="ChEBI" id="CHEBI:30616"/>
        <dbReference type="ChEBI" id="CHEBI:43474"/>
        <dbReference type="ChEBI" id="CHEBI:57344"/>
        <dbReference type="ChEBI" id="CHEBI:57346"/>
        <dbReference type="ChEBI" id="CHEBI:456216"/>
        <dbReference type="EC" id="6.4.1.4"/>
    </reaction>
</comment>
<evidence type="ECO:0000313" key="10">
    <source>
        <dbReference type="Proteomes" id="UP001497497"/>
    </source>
</evidence>
<feature type="domain" description="CoA carboxyltransferase C-terminal" evidence="8">
    <location>
        <begin position="441"/>
        <end position="695"/>
    </location>
</feature>
<accession>A0AAV2H764</accession>
<dbReference type="Proteomes" id="UP001497497">
    <property type="component" value="Unassembled WGS sequence"/>
</dbReference>
<organism evidence="9 10">
    <name type="scientific">Lymnaea stagnalis</name>
    <name type="common">Great pond snail</name>
    <name type="synonym">Helix stagnalis</name>
    <dbReference type="NCBI Taxonomy" id="6523"/>
    <lineage>
        <taxon>Eukaryota</taxon>
        <taxon>Metazoa</taxon>
        <taxon>Spiralia</taxon>
        <taxon>Lophotrochozoa</taxon>
        <taxon>Mollusca</taxon>
        <taxon>Gastropoda</taxon>
        <taxon>Heterobranchia</taxon>
        <taxon>Euthyneura</taxon>
        <taxon>Panpulmonata</taxon>
        <taxon>Hygrophila</taxon>
        <taxon>Lymnaeoidea</taxon>
        <taxon>Lymnaeidae</taxon>
        <taxon>Lymnaea</taxon>
    </lineage>
</organism>
<dbReference type="InterPro" id="IPR034733">
    <property type="entry name" value="AcCoA_carboxyl_beta"/>
</dbReference>
<dbReference type="Pfam" id="PF01039">
    <property type="entry name" value="Carboxyl_trans"/>
    <property type="match status" value="1"/>
</dbReference>
<evidence type="ECO:0000259" key="8">
    <source>
        <dbReference type="PROSITE" id="PS50989"/>
    </source>
</evidence>
<dbReference type="InterPro" id="IPR011763">
    <property type="entry name" value="COA_CT_C"/>
</dbReference>
<evidence type="ECO:0000256" key="1">
    <source>
        <dbReference type="ARBA" id="ARBA00025711"/>
    </source>
</evidence>
<dbReference type="GO" id="GO:0005739">
    <property type="term" value="C:mitochondrion"/>
    <property type="evidence" value="ECO:0007669"/>
    <property type="project" value="TreeGrafter"/>
</dbReference>
<evidence type="ECO:0000256" key="2">
    <source>
        <dbReference type="ARBA" id="ARBA00026116"/>
    </source>
</evidence>
<feature type="domain" description="CoA carboxyltransferase N-terminal" evidence="7">
    <location>
        <begin position="186"/>
        <end position="441"/>
    </location>
</feature>
<comment type="pathway">
    <text evidence="1">Amino-acid degradation; L-leucine degradation; (S)-3-hydroxy-3-methylglutaryl-CoA from 3-isovaleryl-CoA: step 2/3.</text>
</comment>
<dbReference type="PROSITE" id="PS50980">
    <property type="entry name" value="COA_CT_NTER"/>
    <property type="match status" value="1"/>
</dbReference>
<dbReference type="EC" id="6.4.1.4" evidence="2"/>
<evidence type="ECO:0000313" key="9">
    <source>
        <dbReference type="EMBL" id="CAL1529546.1"/>
    </source>
</evidence>
<evidence type="ECO:0000256" key="5">
    <source>
        <dbReference type="ARBA" id="ARBA00031404"/>
    </source>
</evidence>
<dbReference type="SUPFAM" id="SSF52096">
    <property type="entry name" value="ClpP/crotonase"/>
    <property type="match status" value="2"/>
</dbReference>
<proteinExistence type="predicted"/>
<dbReference type="PANTHER" id="PTHR22855:SF47">
    <property type="entry name" value="METHYLCROTONOYL-COA CARBOXYLASE"/>
    <property type="match status" value="1"/>
</dbReference>
<sequence>MLSLRSRCNTCLFNVGCTIGWPPIFLRKNVAYVYVFFGYSQYGSIAALNFRKFKKTTNHIYSSNSHSVSIFQRDCYLQTTYTYSFKYFLSCSSISYYKLSTQAHIQNKRQNLHNNNTIFASSLSLRQYNLANIHFSFSFISCQQFAKHMSISVNKKIECNTKRPFPVVSDAFIDKTSDTYFKNVERFEKVTNIYNQAAQVSLGGGGEKSIERHVKRHGKMLITDRVKSLVDSMDDFLELSLIGGIGMEYGHIPRANILSGIGKVNGHHCLIVANDGAFKGGSIYPITLKKQLRAQEIANQNRLPFICLVDSAGAFLPLQDEIFNPGGRVFYNEAVMSAAKIPQIAIVCGSCTAGGAYIPTMADEAVIVHKTGTIFLGGPPLVQAALGEIVSAEDLGGATLHCGISGCTDYFAQTEAEAFQMGRDIVASLNLSSQESHEVEDYDEPAFDAKEISGIIPAAHQHQEINMHQIIARLVDGSRFHEFKVMFGTGLITGFAYIQGHLVGIIANQGEINEKEAVKGSHFVQLCCERDVPLVFLQNTTSGDHSLSLDKSEAISLSTSLKCQARMLAAVSCASVPKITVIVGNGFGPSHFIMGGRAVSPNFLFAWPNAQVALMEPKQLAAAVAQQSEKEFSKDELETLVEKIRRESSAIYGATRILNDGIILPQETRKVLSQCLSICKAYNCPRDQDYPVFRM</sequence>
<evidence type="ECO:0000259" key="7">
    <source>
        <dbReference type="PROSITE" id="PS50980"/>
    </source>
</evidence>
<dbReference type="PANTHER" id="PTHR22855">
    <property type="entry name" value="ACETYL, PROPIONYL, PYRUVATE, AND GLUTACONYL CARBOXYLASE-RELATED"/>
    <property type="match status" value="1"/>
</dbReference>
<protein>
    <recommendedName>
        <fullName evidence="2">methylcrotonoyl-CoA carboxylase</fullName>
        <ecNumber evidence="2">6.4.1.4</ecNumber>
    </recommendedName>
    <alternativeName>
        <fullName evidence="5">3-methylcrotonyl-CoA carboxylase 2</fullName>
    </alternativeName>
    <alternativeName>
        <fullName evidence="3">3-methylcrotonyl-CoA carboxylase non-biotin-containing subunit</fullName>
    </alternativeName>
    <alternativeName>
        <fullName evidence="4">3-methylcrotonyl-CoA:carbon dioxide ligase subunit beta</fullName>
    </alternativeName>
</protein>
<dbReference type="FunFam" id="3.90.226.10:FF:000046">
    <property type="entry name" value="Geranyl-CoA carboxylase beta subunit"/>
    <property type="match status" value="1"/>
</dbReference>
<dbReference type="PROSITE" id="PS50989">
    <property type="entry name" value="COA_CT_CTER"/>
    <property type="match status" value="1"/>
</dbReference>
<dbReference type="GO" id="GO:0004485">
    <property type="term" value="F:methylcrotonoyl-CoA carboxylase activity"/>
    <property type="evidence" value="ECO:0007669"/>
    <property type="project" value="UniProtKB-EC"/>
</dbReference>